<gene>
    <name evidence="2" type="ORF">ACFFTR_13510</name>
</gene>
<dbReference type="Pfam" id="PF22016">
    <property type="entry name" value="DUF6933"/>
    <property type="match status" value="1"/>
</dbReference>
<dbReference type="InterPro" id="IPR053864">
    <property type="entry name" value="DUF6933"/>
</dbReference>
<evidence type="ECO:0000259" key="1">
    <source>
        <dbReference type="Pfam" id="PF22016"/>
    </source>
</evidence>
<feature type="domain" description="DUF6933" evidence="1">
    <location>
        <begin position="3"/>
        <end position="154"/>
    </location>
</feature>
<accession>A0ABV5M5G5</accession>
<evidence type="ECO:0000313" key="3">
    <source>
        <dbReference type="Proteomes" id="UP001589608"/>
    </source>
</evidence>
<reference evidence="2 3" key="1">
    <citation type="submission" date="2024-09" db="EMBL/GenBank/DDBJ databases">
        <authorList>
            <person name="Sun Q."/>
            <person name="Mori K."/>
        </authorList>
    </citation>
    <scope>NUCLEOTIDE SEQUENCE [LARGE SCALE GENOMIC DNA]</scope>
    <source>
        <strain evidence="2 3">JCM 3307</strain>
    </source>
</reference>
<evidence type="ECO:0000313" key="2">
    <source>
        <dbReference type="EMBL" id="MFB9444094.1"/>
    </source>
</evidence>
<proteinExistence type="predicted"/>
<comment type="caution">
    <text evidence="2">The sequence shown here is derived from an EMBL/GenBank/DDBJ whole genome shotgun (WGS) entry which is preliminary data.</text>
</comment>
<dbReference type="EMBL" id="JBHMCA010000024">
    <property type="protein sequence ID" value="MFB9444094.1"/>
    <property type="molecule type" value="Genomic_DNA"/>
</dbReference>
<dbReference type="Proteomes" id="UP001589608">
    <property type="component" value="Unassembled WGS sequence"/>
</dbReference>
<protein>
    <submittedName>
        <fullName evidence="2">DUF6933 domain-containing protein</fullName>
    </submittedName>
</protein>
<sequence>MLIVRATKKLRDRIGPLDLRGDERSTTVLGEWYATRFGWRADVLLLVNEATLLPVLLPLAPAATALSRAADQIAAAMATYGASDAIIDAELEQMRPHRIGTTANRSVVGIMNEFGYLADVYRGRSGQPNLDELAARLATAPCSPLYRTHISPDRAFTALVRTIPRRGGAPTA</sequence>
<organism evidence="2 3">
    <name type="scientific">Dactylosporangium vinaceum</name>
    <dbReference type="NCBI Taxonomy" id="53362"/>
    <lineage>
        <taxon>Bacteria</taxon>
        <taxon>Bacillati</taxon>
        <taxon>Actinomycetota</taxon>
        <taxon>Actinomycetes</taxon>
        <taxon>Micromonosporales</taxon>
        <taxon>Micromonosporaceae</taxon>
        <taxon>Dactylosporangium</taxon>
    </lineage>
</organism>
<keyword evidence="3" id="KW-1185">Reference proteome</keyword>
<name>A0ABV5M5G5_9ACTN</name>
<dbReference type="RefSeq" id="WP_223098294.1">
    <property type="nucleotide sequence ID" value="NZ_CP061913.1"/>
</dbReference>